<dbReference type="PROSITE" id="PS00674">
    <property type="entry name" value="AAA"/>
    <property type="match status" value="1"/>
</dbReference>
<dbReference type="GO" id="GO:0005745">
    <property type="term" value="C:m-AAA complex"/>
    <property type="evidence" value="ECO:0007669"/>
    <property type="project" value="TreeGrafter"/>
</dbReference>
<proteinExistence type="inferred from homology"/>
<evidence type="ECO:0000256" key="10">
    <source>
        <dbReference type="ARBA" id="ARBA00023049"/>
    </source>
</evidence>
<evidence type="ECO:0000259" key="13">
    <source>
        <dbReference type="Pfam" id="PF00004"/>
    </source>
</evidence>
<keyword evidence="8" id="KW-0862">Zinc</keyword>
<dbReference type="AlphaFoldDB" id="A0A8E0RZJ4"/>
<dbReference type="InterPro" id="IPR003960">
    <property type="entry name" value="ATPase_AAA_CS"/>
</dbReference>
<dbReference type="Gene3D" id="1.10.8.60">
    <property type="match status" value="1"/>
</dbReference>
<comment type="caution">
    <text evidence="16">The sequence shown here is derived from an EMBL/GenBank/DDBJ whole genome shotgun (WGS) entry which is preliminary data.</text>
</comment>
<dbReference type="SUPFAM" id="SSF52540">
    <property type="entry name" value="P-loop containing nucleoside triphosphate hydrolases"/>
    <property type="match status" value="1"/>
</dbReference>
<organism evidence="16 17">
    <name type="scientific">Fasciolopsis buskii</name>
    <dbReference type="NCBI Taxonomy" id="27845"/>
    <lineage>
        <taxon>Eukaryota</taxon>
        <taxon>Metazoa</taxon>
        <taxon>Spiralia</taxon>
        <taxon>Lophotrochozoa</taxon>
        <taxon>Platyhelminthes</taxon>
        <taxon>Trematoda</taxon>
        <taxon>Digenea</taxon>
        <taxon>Plagiorchiida</taxon>
        <taxon>Echinostomata</taxon>
        <taxon>Echinostomatoidea</taxon>
        <taxon>Fasciolidae</taxon>
        <taxon>Fasciolopsis</taxon>
    </lineage>
</organism>
<dbReference type="InterPro" id="IPR000642">
    <property type="entry name" value="Peptidase_M41"/>
</dbReference>
<dbReference type="PANTHER" id="PTHR43655">
    <property type="entry name" value="ATP-DEPENDENT PROTEASE"/>
    <property type="match status" value="1"/>
</dbReference>
<dbReference type="InterPro" id="IPR050928">
    <property type="entry name" value="ATP-dep_Zn_Metalloprotease"/>
</dbReference>
<feature type="domain" description="AAA ATPase AAA+ lid" evidence="15">
    <location>
        <begin position="147"/>
        <end position="189"/>
    </location>
</feature>
<feature type="domain" description="Peptidase M41" evidence="14">
    <location>
        <begin position="208"/>
        <end position="395"/>
    </location>
</feature>
<comment type="similarity">
    <text evidence="3">In the N-terminal section; belongs to the AAA ATPase family.</text>
</comment>
<keyword evidence="5" id="KW-0479">Metal-binding</keyword>
<reference evidence="16" key="1">
    <citation type="submission" date="2019-05" db="EMBL/GenBank/DDBJ databases">
        <title>Annotation for the trematode Fasciolopsis buski.</title>
        <authorList>
            <person name="Choi Y.-J."/>
        </authorList>
    </citation>
    <scope>NUCLEOTIDE SEQUENCE</scope>
    <source>
        <strain evidence="16">HT</strain>
        <tissue evidence="16">Whole worm</tissue>
    </source>
</reference>
<evidence type="ECO:0000256" key="12">
    <source>
        <dbReference type="SAM" id="MobiDB-lite"/>
    </source>
</evidence>
<evidence type="ECO:0000256" key="5">
    <source>
        <dbReference type="ARBA" id="ARBA00022723"/>
    </source>
</evidence>
<dbReference type="SUPFAM" id="SSF140990">
    <property type="entry name" value="FtsH protease domain-like"/>
    <property type="match status" value="1"/>
</dbReference>
<dbReference type="EMBL" id="LUCM01004022">
    <property type="protein sequence ID" value="KAA0194956.1"/>
    <property type="molecule type" value="Genomic_DNA"/>
</dbReference>
<keyword evidence="7" id="KW-0378">Hydrolase</keyword>
<dbReference type="InterPro" id="IPR027417">
    <property type="entry name" value="P-loop_NTPase"/>
</dbReference>
<evidence type="ECO:0000256" key="8">
    <source>
        <dbReference type="ARBA" id="ARBA00022833"/>
    </source>
</evidence>
<evidence type="ECO:0000256" key="9">
    <source>
        <dbReference type="ARBA" id="ARBA00022840"/>
    </source>
</evidence>
<keyword evidence="9 11" id="KW-0067">ATP-binding</keyword>
<dbReference type="InterPro" id="IPR037219">
    <property type="entry name" value="Peptidase_M41-like"/>
</dbReference>
<comment type="similarity">
    <text evidence="2">In the C-terminal section; belongs to the peptidase M41 family.</text>
</comment>
<keyword evidence="10 16" id="KW-0482">Metalloprotease</keyword>
<dbReference type="GO" id="GO:0016887">
    <property type="term" value="F:ATP hydrolysis activity"/>
    <property type="evidence" value="ECO:0007669"/>
    <property type="project" value="InterPro"/>
</dbReference>
<evidence type="ECO:0000259" key="15">
    <source>
        <dbReference type="Pfam" id="PF17862"/>
    </source>
</evidence>
<evidence type="ECO:0000256" key="2">
    <source>
        <dbReference type="ARBA" id="ARBA00010044"/>
    </source>
</evidence>
<dbReference type="GO" id="GO:0004222">
    <property type="term" value="F:metalloendopeptidase activity"/>
    <property type="evidence" value="ECO:0007669"/>
    <property type="project" value="InterPro"/>
</dbReference>
<dbReference type="GO" id="GO:0005524">
    <property type="term" value="F:ATP binding"/>
    <property type="evidence" value="ECO:0007669"/>
    <property type="project" value="UniProtKB-KW"/>
</dbReference>
<keyword evidence="6 11" id="KW-0547">Nucleotide-binding</keyword>
<evidence type="ECO:0000259" key="14">
    <source>
        <dbReference type="Pfam" id="PF01434"/>
    </source>
</evidence>
<evidence type="ECO:0000313" key="17">
    <source>
        <dbReference type="Proteomes" id="UP000728185"/>
    </source>
</evidence>
<dbReference type="InterPro" id="IPR003959">
    <property type="entry name" value="ATPase_AAA_core"/>
</dbReference>
<feature type="region of interest" description="Disordered" evidence="12">
    <location>
        <begin position="46"/>
        <end position="65"/>
    </location>
</feature>
<name>A0A8E0RZJ4_9TREM</name>
<keyword evidence="4" id="KW-0645">Protease</keyword>
<dbReference type="PANTHER" id="PTHR43655:SF8">
    <property type="entry name" value="PARAPLEGIN"/>
    <property type="match status" value="1"/>
</dbReference>
<feature type="domain" description="ATPase AAA-type core" evidence="13">
    <location>
        <begin position="2"/>
        <end position="117"/>
    </location>
</feature>
<dbReference type="Pfam" id="PF17862">
    <property type="entry name" value="AAA_lid_3"/>
    <property type="match status" value="1"/>
</dbReference>
<evidence type="ECO:0000256" key="6">
    <source>
        <dbReference type="ARBA" id="ARBA00022741"/>
    </source>
</evidence>
<evidence type="ECO:0000256" key="7">
    <source>
        <dbReference type="ARBA" id="ARBA00022801"/>
    </source>
</evidence>
<evidence type="ECO:0000313" key="16">
    <source>
        <dbReference type="EMBL" id="KAA0194956.1"/>
    </source>
</evidence>
<dbReference type="GO" id="GO:0034982">
    <property type="term" value="P:mitochondrial protein processing"/>
    <property type="evidence" value="ECO:0007669"/>
    <property type="project" value="TreeGrafter"/>
</dbReference>
<dbReference type="Pfam" id="PF00004">
    <property type="entry name" value="AAA"/>
    <property type="match status" value="1"/>
</dbReference>
<evidence type="ECO:0000256" key="3">
    <source>
        <dbReference type="ARBA" id="ARBA00010550"/>
    </source>
</evidence>
<keyword evidence="17" id="KW-1185">Reference proteome</keyword>
<comment type="cofactor">
    <cofactor evidence="1">
        <name>Zn(2+)</name>
        <dbReference type="ChEBI" id="CHEBI:29105"/>
    </cofactor>
</comment>
<comment type="similarity">
    <text evidence="11">Belongs to the AAA ATPase family.</text>
</comment>
<dbReference type="Gene3D" id="1.20.58.760">
    <property type="entry name" value="Peptidase M41"/>
    <property type="match status" value="1"/>
</dbReference>
<dbReference type="GO" id="GO:0046872">
    <property type="term" value="F:metal ion binding"/>
    <property type="evidence" value="ECO:0007669"/>
    <property type="project" value="UniProtKB-KW"/>
</dbReference>
<dbReference type="Pfam" id="PF01434">
    <property type="entry name" value="Peptidase_M41"/>
    <property type="match status" value="1"/>
</dbReference>
<dbReference type="Proteomes" id="UP000728185">
    <property type="component" value="Unassembled WGS sequence"/>
</dbReference>
<accession>A0A8E0RZJ4</accession>
<gene>
    <name evidence="16" type="ORF">FBUS_00893</name>
</gene>
<dbReference type="InterPro" id="IPR041569">
    <property type="entry name" value="AAA_lid_3"/>
</dbReference>
<evidence type="ECO:0000256" key="1">
    <source>
        <dbReference type="ARBA" id="ARBA00001947"/>
    </source>
</evidence>
<dbReference type="GO" id="GO:0004176">
    <property type="term" value="F:ATP-dependent peptidase activity"/>
    <property type="evidence" value="ECO:0007669"/>
    <property type="project" value="InterPro"/>
</dbReference>
<protein>
    <submittedName>
        <fullName evidence="16">ATP-dependent zinc metalloprotease FtsH</fullName>
    </submittedName>
</protein>
<dbReference type="OrthoDB" id="1413014at2759"/>
<evidence type="ECO:0000256" key="4">
    <source>
        <dbReference type="ARBA" id="ARBA00022670"/>
    </source>
</evidence>
<dbReference type="Gene3D" id="3.40.50.300">
    <property type="entry name" value="P-loop containing nucleotide triphosphate hydrolases"/>
    <property type="match status" value="1"/>
</dbReference>
<sequence>MAGSEFVEVIGGLGASRIRQLFRTARANPPAIIFIDELDSLGRRRTAVDSGGRRGDGPGGGGGGVSEMEQTLNQLLVEMDGMDTAEGTIVFAATNRADLLDKALLRAGRFDRHIYIDLPNLAERKELIAMYMGKYRLSPTIIQTELIDRLATWTPGMSGADIARLCNEAALIAARRTDYLEGVTQPDFDAAFERVLAGAAKKSNPLTPPERRVAAVQEAGRALVAWLLPRTGLVPIKVSIVPRTMAGGDSSGGLGFTHMVPEERRLFNTEELNDRMAVLLGGRAAEQVIFNAVSDASQRYLHAASDLAMKQVREWGLSKVIGNLSFESDPSGSEFTMKPYSQLTQNMIEMEANLLVSTAFARCVELLQQNRDKLQSLIDALLKNEVLTYDEIRELCQDKSSAPISDSTNTEAK</sequence>
<evidence type="ECO:0000256" key="11">
    <source>
        <dbReference type="RuleBase" id="RU003651"/>
    </source>
</evidence>